<evidence type="ECO:0000256" key="7">
    <source>
        <dbReference type="ARBA" id="ARBA00022679"/>
    </source>
</evidence>
<dbReference type="GO" id="GO:0005524">
    <property type="term" value="F:ATP binding"/>
    <property type="evidence" value="ECO:0007669"/>
    <property type="project" value="UniProtKB-KW"/>
</dbReference>
<comment type="similarity">
    <text evidence="4">Belongs to the poly(A) polymerase family.</text>
</comment>
<dbReference type="OrthoDB" id="10263155at2759"/>
<evidence type="ECO:0000313" key="19">
    <source>
        <dbReference type="Proteomes" id="UP000799764"/>
    </source>
</evidence>
<evidence type="ECO:0000256" key="1">
    <source>
        <dbReference type="ARBA" id="ARBA00001936"/>
    </source>
</evidence>
<evidence type="ECO:0000259" key="17">
    <source>
        <dbReference type="Pfam" id="PF20750"/>
    </source>
</evidence>
<dbReference type="InterPro" id="IPR043519">
    <property type="entry name" value="NT_sf"/>
</dbReference>
<dbReference type="InterPro" id="IPR040459">
    <property type="entry name" value="MJ1316"/>
</dbReference>
<dbReference type="GO" id="GO:0006397">
    <property type="term" value="P:mRNA processing"/>
    <property type="evidence" value="ECO:0007669"/>
    <property type="project" value="UniProtKB-KW"/>
</dbReference>
<accession>A0A9P4PJL7</accession>
<dbReference type="Pfam" id="PF03372">
    <property type="entry name" value="Exo_endo_phos"/>
    <property type="match status" value="1"/>
</dbReference>
<keyword evidence="6" id="KW-0507">mRNA processing</keyword>
<comment type="subcellular location">
    <subcellularLocation>
        <location evidence="3">Nucleus</location>
    </subcellularLocation>
</comment>
<comment type="caution">
    <text evidence="18">The sequence shown here is derived from an EMBL/GenBank/DDBJ whole genome shotgun (WGS) entry which is preliminary data.</text>
</comment>
<dbReference type="InterPro" id="IPR011068">
    <property type="entry name" value="NuclTrfase_I-like_C"/>
</dbReference>
<evidence type="ECO:0000256" key="13">
    <source>
        <dbReference type="SAM" id="MobiDB-lite"/>
    </source>
</evidence>
<dbReference type="Gene3D" id="3.30.70.590">
    <property type="entry name" value="Poly(A) polymerase predicted RNA binding domain"/>
    <property type="match status" value="1"/>
</dbReference>
<dbReference type="Proteomes" id="UP000799764">
    <property type="component" value="Unassembled WGS sequence"/>
</dbReference>
<dbReference type="SUPFAM" id="SSF81631">
    <property type="entry name" value="PAP/OAS1 substrate-binding domain"/>
    <property type="match status" value="1"/>
</dbReference>
<dbReference type="GO" id="GO:0005634">
    <property type="term" value="C:nucleus"/>
    <property type="evidence" value="ECO:0007669"/>
    <property type="project" value="UniProtKB-SubCell"/>
</dbReference>
<evidence type="ECO:0000256" key="2">
    <source>
        <dbReference type="ARBA" id="ARBA00001946"/>
    </source>
</evidence>
<evidence type="ECO:0000313" key="18">
    <source>
        <dbReference type="EMBL" id="KAF2444508.1"/>
    </source>
</evidence>
<evidence type="ECO:0000259" key="16">
    <source>
        <dbReference type="Pfam" id="PF04928"/>
    </source>
</evidence>
<evidence type="ECO:0000256" key="11">
    <source>
        <dbReference type="ARBA" id="ARBA00022842"/>
    </source>
</evidence>
<evidence type="ECO:0000259" key="15">
    <source>
        <dbReference type="Pfam" id="PF04457"/>
    </source>
</evidence>
<dbReference type="Gene3D" id="3.90.1140.10">
    <property type="entry name" value="Cyclic phosphodiesterase"/>
    <property type="match status" value="1"/>
</dbReference>
<keyword evidence="7" id="KW-0808">Transferase</keyword>
<evidence type="ECO:0000256" key="12">
    <source>
        <dbReference type="ARBA" id="ARBA00023242"/>
    </source>
</evidence>
<keyword evidence="8" id="KW-0479">Metal-binding</keyword>
<dbReference type="EC" id="2.7.7.19" evidence="5"/>
<proteinExistence type="inferred from homology"/>
<dbReference type="Gene3D" id="3.60.10.10">
    <property type="entry name" value="Endonuclease/exonuclease/phosphatase"/>
    <property type="match status" value="1"/>
</dbReference>
<keyword evidence="19" id="KW-1185">Reference proteome</keyword>
<keyword evidence="10" id="KW-0067">ATP-binding</keyword>
<feature type="region of interest" description="Disordered" evidence="13">
    <location>
        <begin position="1072"/>
        <end position="1123"/>
    </location>
</feature>
<name>A0A9P4PJL7_9PLEO</name>
<dbReference type="SUPFAM" id="SSF55003">
    <property type="entry name" value="PAP/Archaeal CCA-adding enzyme, C-terminal domain"/>
    <property type="match status" value="1"/>
</dbReference>
<dbReference type="PANTHER" id="PTHR10682">
    <property type="entry name" value="POLY A POLYMERASE"/>
    <property type="match status" value="1"/>
</dbReference>
<comment type="cofactor">
    <cofactor evidence="2">
        <name>Mg(2+)</name>
        <dbReference type="ChEBI" id="CHEBI:18420"/>
    </cofactor>
</comment>
<sequence length="1210" mass="136093">MADPDQQHKKASFATNSYDTALCVIPPRHWCEEIDKLRSLYDKAFEKWPPHVNLIYPFVSLERLPEAKERIESHLHANFDGTGSRTVALGGAGLFKQRKDITVFLRAKDVKEENFLGSIRSAALQALGLKASPSVFHLTVGQAQDNSISARQFLLDKVNRVPAFEFDVGSLAILVREKSTRGADTTSEMRLWGSIDLPGSTQTTPTPLTEFWKPVSDSTYETFSDKDMIGEPSFSNARRMQPGTTYEFNHQAQKWTLSTSSPEGKRPESLSVSTYNVLLDSEYPPVRDRDPLLVDIILEESALADVLFLQEISDEFLSHLLKIEEVREAFPYASHGPPSQPDIGPLPSLRNIVILSKWQFNWESLPFQRRHKGAIVASFTSIFASELSSATSLVVAGVHLTAGLTDSSVTAKKVQLQNVVNHLERNYRSSSWIVAGDFNLPTSRYTIDEAVKGKSISLETSRVLDSTESTMSEIGLLDAWAVARVEDVDETAALDAAGLFEGEEGATFDPHANPLAAYISGTAENRPQRYDRIFMRPQDRFALTKFNQFGRPEFTNGTTSVASDHYGVRACFRVRQDTAPHNLDDREILQKRIVHHKHTPLELSNTAELMETLSKRATFPTQQDEERYKQVFSLIKDVLLGSADESSTPSEIPMVIIPVGSYALNVWTPESDIDCLCIGSISSKTFFQLARQRILKADAKGVRLLRKVEANTGTMLELSVNGVNMDLQYCPAANIVHRWSDFATIPATDPIFNLPILSLRKLKPIRDLTYIQRTLPSMASFRLAYRFIRQWAVARGIYSTKFGYFGGIHITLMLAWVCKRLAHDSGSVSAGDLILSFFHHYANFDWQNDMVYDAFFHKKKPRYQRSAREVMVILGFHAPNSNIAHTATVPGMQVLVHELRQADDRLSSPGMTWETFLEVDAPGSKPAIGSFLSSYDSYVKIDIQYWGRALSRGKGLVGWVESRCINLVVDLHKALPQLSSRIWPARFADREANASDTYYHGCYLIGLSRSNDDTATSQEERADAKAVLQQVFDRFLTLVRADDKYYDESSAWIGVSLAKPAEVKDLHPDAREWGDYIPDMEPDSDDEEDFDETEDDFAPPTARRLPLRPAPSATSTPVSSNKLRPASDILNRLRWDANLDPSEYVVGYEDRFLGAKETTLEKWKTEQTDEEFIPQHRILYFKKKSEDGGEVVWERATRIDRIFGSGLGVK</sequence>
<dbReference type="AlphaFoldDB" id="A0A9P4PJL7"/>
<dbReference type="SUPFAM" id="SSF81301">
    <property type="entry name" value="Nucleotidyltransferase"/>
    <property type="match status" value="1"/>
</dbReference>
<dbReference type="GO" id="GO:0003723">
    <property type="term" value="F:RNA binding"/>
    <property type="evidence" value="ECO:0007669"/>
    <property type="project" value="InterPro"/>
</dbReference>
<feature type="domain" description="Poly(A) polymerase central" evidence="16">
    <location>
        <begin position="780"/>
        <end position="904"/>
    </location>
</feature>
<feature type="compositionally biased region" description="Low complexity" evidence="13">
    <location>
        <begin position="1110"/>
        <end position="1120"/>
    </location>
</feature>
<dbReference type="Gene3D" id="1.10.1410.10">
    <property type="match status" value="1"/>
</dbReference>
<dbReference type="Pfam" id="PF20750">
    <property type="entry name" value="PAP_NTPase"/>
    <property type="match status" value="1"/>
</dbReference>
<evidence type="ECO:0000256" key="9">
    <source>
        <dbReference type="ARBA" id="ARBA00022741"/>
    </source>
</evidence>
<dbReference type="Gene3D" id="3.30.460.10">
    <property type="entry name" value="Beta Polymerase, domain 2"/>
    <property type="match status" value="1"/>
</dbReference>
<dbReference type="GO" id="GO:0046872">
    <property type="term" value="F:metal ion binding"/>
    <property type="evidence" value="ECO:0007669"/>
    <property type="project" value="UniProtKB-KW"/>
</dbReference>
<dbReference type="GO" id="GO:1990817">
    <property type="term" value="F:poly(A) RNA polymerase activity"/>
    <property type="evidence" value="ECO:0007669"/>
    <property type="project" value="UniProtKB-EC"/>
</dbReference>
<dbReference type="Pfam" id="PF13563">
    <property type="entry name" value="2_5_RNA_ligase2"/>
    <property type="match status" value="1"/>
</dbReference>
<evidence type="ECO:0000256" key="10">
    <source>
        <dbReference type="ARBA" id="ARBA00022840"/>
    </source>
</evidence>
<keyword evidence="11" id="KW-0460">Magnesium</keyword>
<evidence type="ECO:0000259" key="14">
    <source>
        <dbReference type="Pfam" id="PF03372"/>
    </source>
</evidence>
<evidence type="ECO:0000256" key="4">
    <source>
        <dbReference type="ARBA" id="ARBA00010912"/>
    </source>
</evidence>
<dbReference type="GO" id="GO:0031123">
    <property type="term" value="P:RNA 3'-end processing"/>
    <property type="evidence" value="ECO:0007669"/>
    <property type="project" value="InterPro"/>
</dbReference>
<dbReference type="Pfam" id="PF04457">
    <property type="entry name" value="MJ1316"/>
    <property type="match status" value="1"/>
</dbReference>
<dbReference type="InterPro" id="IPR036691">
    <property type="entry name" value="Endo/exonu/phosph_ase_sf"/>
</dbReference>
<dbReference type="InterPro" id="IPR048840">
    <property type="entry name" value="PolA_pol_NTPase"/>
</dbReference>
<organism evidence="18 19">
    <name type="scientific">Karstenula rhodostoma CBS 690.94</name>
    <dbReference type="NCBI Taxonomy" id="1392251"/>
    <lineage>
        <taxon>Eukaryota</taxon>
        <taxon>Fungi</taxon>
        <taxon>Dikarya</taxon>
        <taxon>Ascomycota</taxon>
        <taxon>Pezizomycotina</taxon>
        <taxon>Dothideomycetes</taxon>
        <taxon>Pleosporomycetidae</taxon>
        <taxon>Pleosporales</taxon>
        <taxon>Massarineae</taxon>
        <taxon>Didymosphaeriaceae</taxon>
        <taxon>Karstenula</taxon>
    </lineage>
</organism>
<evidence type="ECO:0000256" key="8">
    <source>
        <dbReference type="ARBA" id="ARBA00022723"/>
    </source>
</evidence>
<feature type="compositionally biased region" description="Acidic residues" evidence="13">
    <location>
        <begin position="1078"/>
        <end position="1097"/>
    </location>
</feature>
<keyword evidence="12" id="KW-0539">Nucleus</keyword>
<feature type="domain" description="Endonuclease/exonuclease/phosphatase" evidence="14">
    <location>
        <begin position="274"/>
        <end position="537"/>
    </location>
</feature>
<protein>
    <recommendedName>
        <fullName evidence="5">polynucleotide adenylyltransferase</fullName>
        <ecNumber evidence="5">2.7.7.19</ecNumber>
    </recommendedName>
</protein>
<keyword evidence="9" id="KW-0547">Nucleotide-binding</keyword>
<dbReference type="PANTHER" id="PTHR10682:SF23">
    <property type="entry name" value="POLYNUCLEOTIDE ADENYLYLTRANSFERASE"/>
    <property type="match status" value="1"/>
</dbReference>
<evidence type="ECO:0000256" key="3">
    <source>
        <dbReference type="ARBA" id="ARBA00004123"/>
    </source>
</evidence>
<dbReference type="InterPro" id="IPR005135">
    <property type="entry name" value="Endo/exonuclease/phosphatase"/>
</dbReference>
<dbReference type="EMBL" id="MU001501">
    <property type="protein sequence ID" value="KAF2444508.1"/>
    <property type="molecule type" value="Genomic_DNA"/>
</dbReference>
<comment type="cofactor">
    <cofactor evidence="1">
        <name>Mn(2+)</name>
        <dbReference type="ChEBI" id="CHEBI:29035"/>
    </cofactor>
</comment>
<reference evidence="18" key="1">
    <citation type="journal article" date="2020" name="Stud. Mycol.">
        <title>101 Dothideomycetes genomes: a test case for predicting lifestyles and emergence of pathogens.</title>
        <authorList>
            <person name="Haridas S."/>
            <person name="Albert R."/>
            <person name="Binder M."/>
            <person name="Bloem J."/>
            <person name="Labutti K."/>
            <person name="Salamov A."/>
            <person name="Andreopoulos B."/>
            <person name="Baker S."/>
            <person name="Barry K."/>
            <person name="Bills G."/>
            <person name="Bluhm B."/>
            <person name="Cannon C."/>
            <person name="Castanera R."/>
            <person name="Culley D."/>
            <person name="Daum C."/>
            <person name="Ezra D."/>
            <person name="Gonzalez J."/>
            <person name="Henrissat B."/>
            <person name="Kuo A."/>
            <person name="Liang C."/>
            <person name="Lipzen A."/>
            <person name="Lutzoni F."/>
            <person name="Magnuson J."/>
            <person name="Mondo S."/>
            <person name="Nolan M."/>
            <person name="Ohm R."/>
            <person name="Pangilinan J."/>
            <person name="Park H.-J."/>
            <person name="Ramirez L."/>
            <person name="Alfaro M."/>
            <person name="Sun H."/>
            <person name="Tritt A."/>
            <person name="Yoshinaga Y."/>
            <person name="Zwiers L.-H."/>
            <person name="Turgeon B."/>
            <person name="Goodwin S."/>
            <person name="Spatafora J."/>
            <person name="Crous P."/>
            <person name="Grigoriev I."/>
        </authorList>
    </citation>
    <scope>NUCLEOTIDE SEQUENCE</scope>
    <source>
        <strain evidence="18">CBS 690.94</strain>
    </source>
</reference>
<evidence type="ECO:0000256" key="5">
    <source>
        <dbReference type="ARBA" id="ARBA00012388"/>
    </source>
</evidence>
<gene>
    <name evidence="18" type="ORF">P171DRAFT_33737</name>
</gene>
<dbReference type="Pfam" id="PF04928">
    <property type="entry name" value="PAP_central"/>
    <property type="match status" value="1"/>
</dbReference>
<dbReference type="InterPro" id="IPR007012">
    <property type="entry name" value="PolA_pol_cen_dom"/>
</dbReference>
<feature type="domain" description="MJ1316 RNA cyclic group end recognition" evidence="15">
    <location>
        <begin position="1123"/>
        <end position="1195"/>
    </location>
</feature>
<dbReference type="SUPFAM" id="SSF56219">
    <property type="entry name" value="DNase I-like"/>
    <property type="match status" value="1"/>
</dbReference>
<evidence type="ECO:0000256" key="6">
    <source>
        <dbReference type="ARBA" id="ARBA00022664"/>
    </source>
</evidence>
<feature type="domain" description="Poly(A) polymerase nucleotidyltransferase" evidence="17">
    <location>
        <begin position="596"/>
        <end position="730"/>
    </location>
</feature>